<protein>
    <submittedName>
        <fullName evidence="1">Uncharacterized protein</fullName>
    </submittedName>
</protein>
<comment type="caution">
    <text evidence="1">The sequence shown here is derived from an EMBL/GenBank/DDBJ whole genome shotgun (WGS) entry which is preliminary data.</text>
</comment>
<evidence type="ECO:0000313" key="2">
    <source>
        <dbReference type="Proteomes" id="UP001162992"/>
    </source>
</evidence>
<dbReference type="EMBL" id="CM055105">
    <property type="protein sequence ID" value="KAJ7530728.1"/>
    <property type="molecule type" value="Genomic_DNA"/>
</dbReference>
<organism evidence="1 2">
    <name type="scientific">Diphasiastrum complanatum</name>
    <name type="common">Issler's clubmoss</name>
    <name type="synonym">Lycopodium complanatum</name>
    <dbReference type="NCBI Taxonomy" id="34168"/>
    <lineage>
        <taxon>Eukaryota</taxon>
        <taxon>Viridiplantae</taxon>
        <taxon>Streptophyta</taxon>
        <taxon>Embryophyta</taxon>
        <taxon>Tracheophyta</taxon>
        <taxon>Lycopodiopsida</taxon>
        <taxon>Lycopodiales</taxon>
        <taxon>Lycopodiaceae</taxon>
        <taxon>Lycopodioideae</taxon>
        <taxon>Diphasiastrum</taxon>
    </lineage>
</organism>
<proteinExistence type="predicted"/>
<reference evidence="2" key="1">
    <citation type="journal article" date="2024" name="Proc. Natl. Acad. Sci. U.S.A.">
        <title>Extraordinary preservation of gene collinearity over three hundred million years revealed in homosporous lycophytes.</title>
        <authorList>
            <person name="Li C."/>
            <person name="Wickell D."/>
            <person name="Kuo L.Y."/>
            <person name="Chen X."/>
            <person name="Nie B."/>
            <person name="Liao X."/>
            <person name="Peng D."/>
            <person name="Ji J."/>
            <person name="Jenkins J."/>
            <person name="Williams M."/>
            <person name="Shu S."/>
            <person name="Plott C."/>
            <person name="Barry K."/>
            <person name="Rajasekar S."/>
            <person name="Grimwood J."/>
            <person name="Han X."/>
            <person name="Sun S."/>
            <person name="Hou Z."/>
            <person name="He W."/>
            <person name="Dai G."/>
            <person name="Sun C."/>
            <person name="Schmutz J."/>
            <person name="Leebens-Mack J.H."/>
            <person name="Li F.W."/>
            <person name="Wang L."/>
        </authorList>
    </citation>
    <scope>NUCLEOTIDE SEQUENCE [LARGE SCALE GENOMIC DNA]</scope>
    <source>
        <strain evidence="2">cv. PW_Plant_1</strain>
    </source>
</reference>
<name>A0ACC2BLT5_DIPCM</name>
<sequence>MAAFMLRADPCGPFYPLSTSIATKRNTLTRSDHHAVFSRGYKPHNSPPPQLRPSFKERPIGSSCISHGCLKRIELYQQGSSVSWHISPVWKQRRAWAFRKYHTLDVRNHSNGISGSGLDDTHHEDHENHKHHQDQQALPSYGEFEYGEFEDACCQKRSPSAVTHHEDHHHHYHQEEHHSHVTEAGHSHSHPGHENPGGLNQLQLLIIRASNFLGFSRLADAWRDNLQVCCVSLGLLVLAVFTPHVLSAKIAPSVQSVLVVIAFPLTGVPALLDAAVDIAGGKVNIHVLMALAAFASMFMGNVLEGALLLAMFSLSHQAEEYFTKRALGDVKALKESNPEFALVLDTFDISSPPPLSTMTYKKVAVCDVEVGSYLLIKAGETVPVDGEVWQGRSMVTVEHLTGEAHPMEKHIGASVPGGARNLDGLMIVKATKRWHDSTLAKIMKLTEEAQLNRPKLQRWLDEFGEHYSRIVVVASIVVAIVGPLIFKWPFMSNAGTRGSVYRALGLMVAASPCALAVTPLAYATAISACANKGILLKGGQALDALSVCDTIAFDKTGTLTTGKLVCKAIEPIYGHFLPRFKNSSSALCCNPTCEIEALAVAAAMEKGATHPIARALLEHSEGKKLPAVVIDNFESTPGKGLTAVVTSPKEGSLPYKALLGSLEYIISASASAMDSLKIDEAAKASSYGSDMVHAALFADQKVTLFHFEDKVRPGAAEVLDSLKKQAGLQVIMLTGDHSESAQKVAEAVGIDVVYSGLKPEDKLHKVKNLAWQKDKGCAKGLIMVGDGINDAPALAAATVGIVLAQRASATAVAVADVLLIKDAIDGVPFVIAKARQTNSLVKQNVALALFSIFIAALSSLLGMLPLWITVLLHEGGTLLVCANSVRALNAPSLSKPLNQSSRGLAKYFLDAAELLVKRLATLSQNAKVAPLSP</sequence>
<dbReference type="Proteomes" id="UP001162992">
    <property type="component" value="Chromosome 14"/>
</dbReference>
<evidence type="ECO:0000313" key="1">
    <source>
        <dbReference type="EMBL" id="KAJ7530728.1"/>
    </source>
</evidence>
<gene>
    <name evidence="1" type="ORF">O6H91_14G016300</name>
</gene>
<keyword evidence="2" id="KW-1185">Reference proteome</keyword>
<accession>A0ACC2BLT5</accession>